<feature type="domain" description="Dienelactone hydrolase" evidence="1">
    <location>
        <begin position="15"/>
        <end position="233"/>
    </location>
</feature>
<gene>
    <name evidence="2" type="ORF">HRJ34_17325</name>
</gene>
<dbReference type="InterPro" id="IPR029058">
    <property type="entry name" value="AB_hydrolase_fold"/>
</dbReference>
<dbReference type="InterPro" id="IPR050261">
    <property type="entry name" value="FrsA_esterase"/>
</dbReference>
<keyword evidence="2" id="KW-0378">Hydrolase</keyword>
<dbReference type="GO" id="GO:0016787">
    <property type="term" value="F:hydrolase activity"/>
    <property type="evidence" value="ECO:0007669"/>
    <property type="project" value="UniProtKB-KW"/>
</dbReference>
<accession>A0A975D1Q7</accession>
<protein>
    <submittedName>
        <fullName evidence="2">Dienelactone hydrolase family protein</fullName>
    </submittedName>
</protein>
<dbReference type="PANTHER" id="PTHR22946:SF0">
    <property type="entry name" value="DIENELACTONE HYDROLASE DOMAIN-CONTAINING PROTEIN"/>
    <property type="match status" value="1"/>
</dbReference>
<dbReference type="SUPFAM" id="SSF53474">
    <property type="entry name" value="alpha/beta-Hydrolases"/>
    <property type="match status" value="1"/>
</dbReference>
<name>A0A975D1Q7_9SPHN</name>
<dbReference type="EMBL" id="CP059319">
    <property type="protein sequence ID" value="QTH20110.1"/>
    <property type="molecule type" value="Genomic_DNA"/>
</dbReference>
<sequence length="237" mass="25172">MTELFDYRDGDVACRGRIALPQGQDRRPAIAVFADLSGVGEQTIGRAERLAAEFGYIALAADLYGEGRSVRSIDEGVPLVQSWLAEPDRIVRRAGAALDALARHPCCDGRLAAIGFCFGGAVVLELARANYPGCRAGVSFHGNLATVRPARATIEASLLVCHGAEDPFVGQAELMAFLDEMAACGADCQTIAYTGAAHSFTNPAIDALGMAGAFYHGRTDERSWRAMATHLHEAFGN</sequence>
<dbReference type="RefSeq" id="WP_208631949.1">
    <property type="nucleotide sequence ID" value="NZ_CP059319.1"/>
</dbReference>
<reference evidence="2" key="1">
    <citation type="submission" date="2020-07" db="EMBL/GenBank/DDBJ databases">
        <authorList>
            <person name="Camacho E."/>
        </authorList>
    </citation>
    <scope>NUCLEOTIDE SEQUENCE</scope>
    <source>
        <strain evidence="2">MPO218</strain>
    </source>
</reference>
<reference evidence="2" key="2">
    <citation type="submission" date="2021-04" db="EMBL/GenBank/DDBJ databases">
        <title>Isolation and genomic analysis of the ibuprofen-degrading bacterium Sphingomonas strain MPO218.</title>
        <authorList>
            <person name="Aulestia M."/>
            <person name="Flores A."/>
            <person name="Mangas E.L."/>
            <person name="Perez-Pulido A.J."/>
            <person name="Santero E."/>
            <person name="Camacho E.M."/>
        </authorList>
    </citation>
    <scope>NUCLEOTIDE SEQUENCE</scope>
    <source>
        <strain evidence="2">MPO218</strain>
    </source>
</reference>
<dbReference type="Gene3D" id="3.40.50.1820">
    <property type="entry name" value="alpha/beta hydrolase"/>
    <property type="match status" value="1"/>
</dbReference>
<dbReference type="PANTHER" id="PTHR22946">
    <property type="entry name" value="DIENELACTONE HYDROLASE DOMAIN-CONTAINING PROTEIN-RELATED"/>
    <property type="match status" value="1"/>
</dbReference>
<organism evidence="2 3">
    <name type="scientific">Rhizorhabdus wittichii</name>
    <dbReference type="NCBI Taxonomy" id="160791"/>
    <lineage>
        <taxon>Bacteria</taxon>
        <taxon>Pseudomonadati</taxon>
        <taxon>Pseudomonadota</taxon>
        <taxon>Alphaproteobacteria</taxon>
        <taxon>Sphingomonadales</taxon>
        <taxon>Sphingomonadaceae</taxon>
        <taxon>Rhizorhabdus</taxon>
    </lineage>
</organism>
<dbReference type="InterPro" id="IPR002925">
    <property type="entry name" value="Dienelactn_hydro"/>
</dbReference>
<dbReference type="Proteomes" id="UP000664914">
    <property type="component" value="Chromosome"/>
</dbReference>
<dbReference type="Pfam" id="PF01738">
    <property type="entry name" value="DLH"/>
    <property type="match status" value="1"/>
</dbReference>
<evidence type="ECO:0000313" key="2">
    <source>
        <dbReference type="EMBL" id="QTH20110.1"/>
    </source>
</evidence>
<evidence type="ECO:0000313" key="3">
    <source>
        <dbReference type="Proteomes" id="UP000664914"/>
    </source>
</evidence>
<proteinExistence type="predicted"/>
<evidence type="ECO:0000259" key="1">
    <source>
        <dbReference type="Pfam" id="PF01738"/>
    </source>
</evidence>
<dbReference type="AlphaFoldDB" id="A0A975D1Q7"/>